<gene>
    <name evidence="1" type="ORF">Gogos_015112</name>
</gene>
<dbReference type="Proteomes" id="UP000593579">
    <property type="component" value="Unassembled WGS sequence"/>
</dbReference>
<sequence>FERVIEVELAALSLDGGEEDAWQITLGEGKKMLELASSLVMDGSSWTFNNHLLVYHRLQLREDPLCVPLRFVDYWIQVHDLSPDLMSEGMAKQFRAFLGTYINYDAKSISSGVVGYLRRWTRIDI</sequence>
<evidence type="ECO:0008006" key="3">
    <source>
        <dbReference type="Google" id="ProtNLM"/>
    </source>
</evidence>
<proteinExistence type="predicted"/>
<dbReference type="AlphaFoldDB" id="A0A7J9C0K6"/>
<protein>
    <recommendedName>
        <fullName evidence="3">DUF4283 domain-containing protein</fullName>
    </recommendedName>
</protein>
<keyword evidence="2" id="KW-1185">Reference proteome</keyword>
<organism evidence="1 2">
    <name type="scientific">Gossypium gossypioides</name>
    <name type="common">Mexican cotton</name>
    <name type="synonym">Selera gossypioides</name>
    <dbReference type="NCBI Taxonomy" id="34282"/>
    <lineage>
        <taxon>Eukaryota</taxon>
        <taxon>Viridiplantae</taxon>
        <taxon>Streptophyta</taxon>
        <taxon>Embryophyta</taxon>
        <taxon>Tracheophyta</taxon>
        <taxon>Spermatophyta</taxon>
        <taxon>Magnoliopsida</taxon>
        <taxon>eudicotyledons</taxon>
        <taxon>Gunneridae</taxon>
        <taxon>Pentapetalae</taxon>
        <taxon>rosids</taxon>
        <taxon>malvids</taxon>
        <taxon>Malvales</taxon>
        <taxon>Malvaceae</taxon>
        <taxon>Malvoideae</taxon>
        <taxon>Gossypium</taxon>
    </lineage>
</organism>
<evidence type="ECO:0000313" key="1">
    <source>
        <dbReference type="EMBL" id="MBA0741999.1"/>
    </source>
</evidence>
<dbReference type="OrthoDB" id="1750606at2759"/>
<name>A0A7J9C0K6_GOSGO</name>
<reference evidence="1 2" key="1">
    <citation type="journal article" date="2019" name="Genome Biol. Evol.">
        <title>Insights into the evolution of the New World diploid cottons (Gossypium, subgenus Houzingenia) based on genome sequencing.</title>
        <authorList>
            <person name="Grover C.E."/>
            <person name="Arick M.A. 2nd"/>
            <person name="Thrash A."/>
            <person name="Conover J.L."/>
            <person name="Sanders W.S."/>
            <person name="Peterson D.G."/>
            <person name="Frelichowski J.E."/>
            <person name="Scheffler J.A."/>
            <person name="Scheffler B.E."/>
            <person name="Wendel J.F."/>
        </authorList>
    </citation>
    <scope>NUCLEOTIDE SEQUENCE [LARGE SCALE GENOMIC DNA]</scope>
    <source>
        <strain evidence="1">5</strain>
        <tissue evidence="1">Leaf</tissue>
    </source>
</reference>
<comment type="caution">
    <text evidence="1">The sequence shown here is derived from an EMBL/GenBank/DDBJ whole genome shotgun (WGS) entry which is preliminary data.</text>
</comment>
<evidence type="ECO:0000313" key="2">
    <source>
        <dbReference type="Proteomes" id="UP000593579"/>
    </source>
</evidence>
<dbReference type="EMBL" id="JABEZY010000007">
    <property type="protein sequence ID" value="MBA0741999.1"/>
    <property type="molecule type" value="Genomic_DNA"/>
</dbReference>
<feature type="non-terminal residue" evidence="1">
    <location>
        <position position="1"/>
    </location>
</feature>
<accession>A0A7J9C0K6</accession>